<dbReference type="InterPro" id="IPR014710">
    <property type="entry name" value="RmlC-like_jellyroll"/>
</dbReference>
<proteinExistence type="predicted"/>
<evidence type="ECO:0000256" key="2">
    <source>
        <dbReference type="ARBA" id="ARBA00023125"/>
    </source>
</evidence>
<organism evidence="5 6">
    <name type="scientific">Alishewanella tabrizica</name>
    <dbReference type="NCBI Taxonomy" id="671278"/>
    <lineage>
        <taxon>Bacteria</taxon>
        <taxon>Pseudomonadati</taxon>
        <taxon>Pseudomonadota</taxon>
        <taxon>Gammaproteobacteria</taxon>
        <taxon>Alteromonadales</taxon>
        <taxon>Alteromonadaceae</taxon>
        <taxon>Alishewanella</taxon>
    </lineage>
</organism>
<feature type="domain" description="HTH crp-type" evidence="4">
    <location>
        <begin position="152"/>
        <end position="216"/>
    </location>
</feature>
<name>A0ABQ2WKC8_9ALTE</name>
<evidence type="ECO:0000313" key="5">
    <source>
        <dbReference type="EMBL" id="GGW60808.1"/>
    </source>
</evidence>
<comment type="caution">
    <text evidence="5">The sequence shown here is derived from an EMBL/GenBank/DDBJ whole genome shotgun (WGS) entry which is preliminary data.</text>
</comment>
<dbReference type="SUPFAM" id="SSF51206">
    <property type="entry name" value="cAMP-binding domain-like"/>
    <property type="match status" value="1"/>
</dbReference>
<dbReference type="Proteomes" id="UP000634667">
    <property type="component" value="Unassembled WGS sequence"/>
</dbReference>
<keyword evidence="2" id="KW-0238">DNA-binding</keyword>
<evidence type="ECO:0000259" key="4">
    <source>
        <dbReference type="Pfam" id="PF13545"/>
    </source>
</evidence>
<accession>A0ABQ2WKC8</accession>
<dbReference type="RefSeq" id="WP_189482321.1">
    <property type="nucleotide sequence ID" value="NZ_BMYR01000006.1"/>
</dbReference>
<evidence type="ECO:0000256" key="3">
    <source>
        <dbReference type="ARBA" id="ARBA00023163"/>
    </source>
</evidence>
<dbReference type="InterPro" id="IPR036388">
    <property type="entry name" value="WH-like_DNA-bd_sf"/>
</dbReference>
<protein>
    <submittedName>
        <fullName evidence="5">Crp/Fnr family transcriptional regulator</fullName>
    </submittedName>
</protein>
<dbReference type="InterPro" id="IPR012318">
    <property type="entry name" value="HTH_CRP"/>
</dbReference>
<evidence type="ECO:0000313" key="6">
    <source>
        <dbReference type="Proteomes" id="UP000634667"/>
    </source>
</evidence>
<dbReference type="InterPro" id="IPR018490">
    <property type="entry name" value="cNMP-bd_dom_sf"/>
</dbReference>
<dbReference type="InterPro" id="IPR036390">
    <property type="entry name" value="WH_DNA-bd_sf"/>
</dbReference>
<dbReference type="PANTHER" id="PTHR24567:SF74">
    <property type="entry name" value="HTH-TYPE TRANSCRIPTIONAL REGULATOR ARCR"/>
    <property type="match status" value="1"/>
</dbReference>
<dbReference type="InterPro" id="IPR050397">
    <property type="entry name" value="Env_Response_Regulators"/>
</dbReference>
<dbReference type="Pfam" id="PF13545">
    <property type="entry name" value="HTH_Crp_2"/>
    <property type="match status" value="1"/>
</dbReference>
<keyword evidence="6" id="KW-1185">Reference proteome</keyword>
<keyword evidence="1" id="KW-0805">Transcription regulation</keyword>
<keyword evidence="3" id="KW-0804">Transcription</keyword>
<dbReference type="PANTHER" id="PTHR24567">
    <property type="entry name" value="CRP FAMILY TRANSCRIPTIONAL REGULATORY PROTEIN"/>
    <property type="match status" value="1"/>
</dbReference>
<dbReference type="EMBL" id="BMYR01000006">
    <property type="protein sequence ID" value="GGW60808.1"/>
    <property type="molecule type" value="Genomic_DNA"/>
</dbReference>
<gene>
    <name evidence="5" type="ORF">GCM10008111_16190</name>
</gene>
<sequence>MTVLIEPVKVNNRLLALLPTMVRGSLLACSESVELTFGEILCQPHQDYQHVYFPVSSFISLVTQVTGHKPLEMGLIGNEGMLGVTLTLGIIAVPTQAIVQGSGMAWRIKVVLFQQLLQQYPELHQIFQRYLFVLLQQLSQSAACAHFHSLEQRLARWLLMSQDRAHADQVYLTQVFLADMLGVRRSGITVAAHRLQHQQIIRYSRGTIQILNRPALLLIACECYQITRDDYTKRLGGNSAVAL</sequence>
<dbReference type="Gene3D" id="2.60.120.10">
    <property type="entry name" value="Jelly Rolls"/>
    <property type="match status" value="1"/>
</dbReference>
<evidence type="ECO:0000256" key="1">
    <source>
        <dbReference type="ARBA" id="ARBA00023015"/>
    </source>
</evidence>
<dbReference type="Gene3D" id="1.10.10.10">
    <property type="entry name" value="Winged helix-like DNA-binding domain superfamily/Winged helix DNA-binding domain"/>
    <property type="match status" value="1"/>
</dbReference>
<reference evidence="6" key="1">
    <citation type="journal article" date="2019" name="Int. J. Syst. Evol. Microbiol.">
        <title>The Global Catalogue of Microorganisms (GCM) 10K type strain sequencing project: providing services to taxonomists for standard genome sequencing and annotation.</title>
        <authorList>
            <consortium name="The Broad Institute Genomics Platform"/>
            <consortium name="The Broad Institute Genome Sequencing Center for Infectious Disease"/>
            <person name="Wu L."/>
            <person name="Ma J."/>
        </authorList>
    </citation>
    <scope>NUCLEOTIDE SEQUENCE [LARGE SCALE GENOMIC DNA]</scope>
    <source>
        <strain evidence="6">KCTC 23723</strain>
    </source>
</reference>
<dbReference type="SUPFAM" id="SSF46785">
    <property type="entry name" value="Winged helix' DNA-binding domain"/>
    <property type="match status" value="1"/>
</dbReference>